<dbReference type="GO" id="GO:0003989">
    <property type="term" value="F:acetyl-CoA carboxylase activity"/>
    <property type="evidence" value="ECO:0007669"/>
    <property type="project" value="InterPro"/>
</dbReference>
<accession>A0A9J5YKH2</accession>
<proteinExistence type="predicted"/>
<organism evidence="1 2">
    <name type="scientific">Solanum commersonii</name>
    <name type="common">Commerson's wild potato</name>
    <name type="synonym">Commerson's nightshade</name>
    <dbReference type="NCBI Taxonomy" id="4109"/>
    <lineage>
        <taxon>Eukaryota</taxon>
        <taxon>Viridiplantae</taxon>
        <taxon>Streptophyta</taxon>
        <taxon>Embryophyta</taxon>
        <taxon>Tracheophyta</taxon>
        <taxon>Spermatophyta</taxon>
        <taxon>Magnoliopsida</taxon>
        <taxon>eudicotyledons</taxon>
        <taxon>Gunneridae</taxon>
        <taxon>Pentapetalae</taxon>
        <taxon>asterids</taxon>
        <taxon>lamiids</taxon>
        <taxon>Solanales</taxon>
        <taxon>Solanaceae</taxon>
        <taxon>Solanoideae</taxon>
        <taxon>Solaneae</taxon>
        <taxon>Solanum</taxon>
    </lineage>
</organism>
<dbReference type="PANTHER" id="PTHR42853:SF1">
    <property type="entry name" value="ACETYL-COA CARBOXYTRANSFERASE"/>
    <property type="match status" value="1"/>
</dbReference>
<comment type="caution">
    <text evidence="1">The sequence shown here is derived from an EMBL/GenBank/DDBJ whole genome shotgun (WGS) entry which is preliminary data.</text>
</comment>
<sequence>MAPDCSTPVIGGFFLQCNSRNLSPMLCMKWVQHHGDRVGYDDTAMMSDIGSIEGRSYLLIGHQLCNDNPL</sequence>
<protein>
    <submittedName>
        <fullName evidence="1">Uncharacterized protein</fullName>
    </submittedName>
</protein>
<keyword evidence="2" id="KW-1185">Reference proteome</keyword>
<dbReference type="GO" id="GO:0016743">
    <property type="term" value="F:carboxyl- or carbamoyltransferase activity"/>
    <property type="evidence" value="ECO:0007669"/>
    <property type="project" value="InterPro"/>
</dbReference>
<dbReference type="EMBL" id="JACXVP010000006">
    <property type="protein sequence ID" value="KAG5600849.1"/>
    <property type="molecule type" value="Genomic_DNA"/>
</dbReference>
<dbReference type="Proteomes" id="UP000824120">
    <property type="component" value="Chromosome 6"/>
</dbReference>
<evidence type="ECO:0000313" key="1">
    <source>
        <dbReference type="EMBL" id="KAG5600849.1"/>
    </source>
</evidence>
<dbReference type="OrthoDB" id="196847at2759"/>
<dbReference type="GO" id="GO:0009317">
    <property type="term" value="C:acetyl-CoA carboxylase complex"/>
    <property type="evidence" value="ECO:0007669"/>
    <property type="project" value="InterPro"/>
</dbReference>
<evidence type="ECO:0000313" key="2">
    <source>
        <dbReference type="Proteomes" id="UP000824120"/>
    </source>
</evidence>
<dbReference type="GO" id="GO:0006633">
    <property type="term" value="P:fatty acid biosynthetic process"/>
    <property type="evidence" value="ECO:0007669"/>
    <property type="project" value="InterPro"/>
</dbReference>
<gene>
    <name evidence="1" type="ORF">H5410_032219</name>
</gene>
<dbReference type="PANTHER" id="PTHR42853">
    <property type="entry name" value="ACETYL-COENZYME A CARBOXYLASE CARBOXYL TRANSFERASE SUBUNIT ALPHA"/>
    <property type="match status" value="1"/>
</dbReference>
<dbReference type="AlphaFoldDB" id="A0A9J5YKH2"/>
<name>A0A9J5YKH2_SOLCO</name>
<reference evidence="1 2" key="1">
    <citation type="submission" date="2020-09" db="EMBL/GenBank/DDBJ databases">
        <title>De no assembly of potato wild relative species, Solanum commersonii.</title>
        <authorList>
            <person name="Cho K."/>
        </authorList>
    </citation>
    <scope>NUCLEOTIDE SEQUENCE [LARGE SCALE GENOMIC DNA]</scope>
    <source>
        <strain evidence="1">LZ3.2</strain>
        <tissue evidence="1">Leaf</tissue>
    </source>
</reference>
<dbReference type="Pfam" id="PF03255">
    <property type="entry name" value="ACCA"/>
    <property type="match status" value="1"/>
</dbReference>
<dbReference type="InterPro" id="IPR001095">
    <property type="entry name" value="Acetyl_CoA_COase_a_su"/>
</dbReference>